<keyword evidence="1" id="KW-1133">Transmembrane helix</keyword>
<dbReference type="Proteomes" id="UP000255334">
    <property type="component" value="Unassembled WGS sequence"/>
</dbReference>
<accession>A0A370X7P4</accession>
<sequence>MSEYQAGARPCTLCILSTRNIRHTMTKHFVLSTLVGFALTICAFSNGYATEAKAQPLVVVELFHSQGCSSCPPAEANINAIAGQPNVLALSFAVTYWDDLGWKDTFGATAYTDRQQAYARYHESDTIYTPQVYVNGHTSLVGIDRAELDDAIHAASMHGPSVTWIAHEVTVGDDASVKAPCDVWLVRYDPRTLRVAVGAGENAGRTLPQRNVVRELVKLGRWNGSSEAFQIPAAKSQGLSTAVLVQIAGGGDIVSASSAETSRG</sequence>
<keyword evidence="1" id="KW-0472">Membrane</keyword>
<dbReference type="EMBL" id="QRBF01000003">
    <property type="protein sequence ID" value="RDS84281.1"/>
    <property type="molecule type" value="Genomic_DNA"/>
</dbReference>
<keyword evidence="1" id="KW-0812">Transmembrane</keyword>
<reference evidence="2 3" key="1">
    <citation type="submission" date="2018-07" db="EMBL/GenBank/DDBJ databases">
        <title>Dyella monticola sp. nov. and Dyella psychrodurans sp. nov. isolated from monsoon evergreen broad-leaved forest soil of Dinghu Mountain, China.</title>
        <authorList>
            <person name="Gao Z."/>
            <person name="Qiu L."/>
        </authorList>
    </citation>
    <scope>NUCLEOTIDE SEQUENCE [LARGE SCALE GENOMIC DNA]</scope>
    <source>
        <strain evidence="2 3">4MSK11</strain>
    </source>
</reference>
<dbReference type="PANTHER" id="PTHR36057:SF1">
    <property type="entry name" value="LIPOPROTEIN LIPID ATTACHMENT SITE-LIKE PROTEIN, PUTATIVE (DUF1223)-RELATED"/>
    <property type="match status" value="1"/>
</dbReference>
<evidence type="ECO:0000313" key="2">
    <source>
        <dbReference type="EMBL" id="RDS84281.1"/>
    </source>
</evidence>
<protein>
    <submittedName>
        <fullName evidence="2">DUF1223 domain-containing protein</fullName>
    </submittedName>
</protein>
<proteinExistence type="predicted"/>
<dbReference type="AlphaFoldDB" id="A0A370X7P4"/>
<dbReference type="Pfam" id="PF06764">
    <property type="entry name" value="DUF1223"/>
    <property type="match status" value="1"/>
</dbReference>
<dbReference type="InterPro" id="IPR010634">
    <property type="entry name" value="DUF1223"/>
</dbReference>
<evidence type="ECO:0000256" key="1">
    <source>
        <dbReference type="SAM" id="Phobius"/>
    </source>
</evidence>
<evidence type="ECO:0000313" key="3">
    <source>
        <dbReference type="Proteomes" id="UP000255334"/>
    </source>
</evidence>
<dbReference type="PANTHER" id="PTHR36057">
    <property type="match status" value="1"/>
</dbReference>
<comment type="caution">
    <text evidence="2">The sequence shown here is derived from an EMBL/GenBank/DDBJ whole genome shotgun (WGS) entry which is preliminary data.</text>
</comment>
<keyword evidence="3" id="KW-1185">Reference proteome</keyword>
<gene>
    <name evidence="2" type="ORF">DWU99_11105</name>
</gene>
<feature type="transmembrane region" description="Helical" evidence="1">
    <location>
        <begin position="29"/>
        <end position="49"/>
    </location>
</feature>
<name>A0A370X7P4_9GAMM</name>
<organism evidence="2 3">
    <name type="scientific">Dyella psychrodurans</name>
    <dbReference type="NCBI Taxonomy" id="1927960"/>
    <lineage>
        <taxon>Bacteria</taxon>
        <taxon>Pseudomonadati</taxon>
        <taxon>Pseudomonadota</taxon>
        <taxon>Gammaproteobacteria</taxon>
        <taxon>Lysobacterales</taxon>
        <taxon>Rhodanobacteraceae</taxon>
        <taxon>Dyella</taxon>
    </lineage>
</organism>
<dbReference type="InterPro" id="IPR036249">
    <property type="entry name" value="Thioredoxin-like_sf"/>
</dbReference>
<dbReference type="SUPFAM" id="SSF52833">
    <property type="entry name" value="Thioredoxin-like"/>
    <property type="match status" value="1"/>
</dbReference>